<evidence type="ECO:0000256" key="1">
    <source>
        <dbReference type="SAM" id="MobiDB-lite"/>
    </source>
</evidence>
<dbReference type="AlphaFoldDB" id="A0ABD0K608"/>
<name>A0ABD0K608_9CAEN</name>
<keyword evidence="3" id="KW-1185">Reference proteome</keyword>
<feature type="region of interest" description="Disordered" evidence="1">
    <location>
        <begin position="56"/>
        <end position="80"/>
    </location>
</feature>
<feature type="compositionally biased region" description="Polar residues" evidence="1">
    <location>
        <begin position="56"/>
        <end position="67"/>
    </location>
</feature>
<evidence type="ECO:0000313" key="3">
    <source>
        <dbReference type="Proteomes" id="UP001519460"/>
    </source>
</evidence>
<reference evidence="2 3" key="1">
    <citation type="journal article" date="2023" name="Sci. Data">
        <title>Genome assembly of the Korean intertidal mud-creeper Batillaria attramentaria.</title>
        <authorList>
            <person name="Patra A.K."/>
            <person name="Ho P.T."/>
            <person name="Jun S."/>
            <person name="Lee S.J."/>
            <person name="Kim Y."/>
            <person name="Won Y.J."/>
        </authorList>
    </citation>
    <scope>NUCLEOTIDE SEQUENCE [LARGE SCALE GENOMIC DNA]</scope>
    <source>
        <strain evidence="2">Wonlab-2016</strain>
    </source>
</reference>
<sequence length="161" mass="17843">MHAGPCRDETGATTFVFRDVRVRAVYSDGRGSANSKPQVPGPKPLIVTGYQVKTQPPQTHRVATSKSPHPKELRQLKGGVPTVGSRVCRGGCGSEDSANCLGPWKAKEIQLPRWHLTRKERPHSQASLLRRRLPERRRSDLVSFSPITVTASCRPGMARKW</sequence>
<dbReference type="Proteomes" id="UP001519460">
    <property type="component" value="Unassembled WGS sequence"/>
</dbReference>
<protein>
    <submittedName>
        <fullName evidence="2">Uncharacterized protein</fullName>
    </submittedName>
</protein>
<accession>A0ABD0K608</accession>
<proteinExistence type="predicted"/>
<comment type="caution">
    <text evidence="2">The sequence shown here is derived from an EMBL/GenBank/DDBJ whole genome shotgun (WGS) entry which is preliminary data.</text>
</comment>
<gene>
    <name evidence="2" type="ORF">BaRGS_00026495</name>
</gene>
<evidence type="ECO:0000313" key="2">
    <source>
        <dbReference type="EMBL" id="KAK7482252.1"/>
    </source>
</evidence>
<organism evidence="2 3">
    <name type="scientific">Batillaria attramentaria</name>
    <dbReference type="NCBI Taxonomy" id="370345"/>
    <lineage>
        <taxon>Eukaryota</taxon>
        <taxon>Metazoa</taxon>
        <taxon>Spiralia</taxon>
        <taxon>Lophotrochozoa</taxon>
        <taxon>Mollusca</taxon>
        <taxon>Gastropoda</taxon>
        <taxon>Caenogastropoda</taxon>
        <taxon>Sorbeoconcha</taxon>
        <taxon>Cerithioidea</taxon>
        <taxon>Batillariidae</taxon>
        <taxon>Batillaria</taxon>
    </lineage>
</organism>
<dbReference type="EMBL" id="JACVVK020000248">
    <property type="protein sequence ID" value="KAK7482252.1"/>
    <property type="molecule type" value="Genomic_DNA"/>
</dbReference>